<feature type="transmembrane region" description="Helical" evidence="4">
    <location>
        <begin position="345"/>
        <end position="366"/>
    </location>
</feature>
<dbReference type="InterPro" id="IPR020846">
    <property type="entry name" value="MFS_dom"/>
</dbReference>
<dbReference type="PANTHER" id="PTHR11360">
    <property type="entry name" value="MONOCARBOXYLATE TRANSPORTER"/>
    <property type="match status" value="1"/>
</dbReference>
<proteinExistence type="inferred from homology"/>
<evidence type="ECO:0000256" key="1">
    <source>
        <dbReference type="ARBA" id="ARBA00004141"/>
    </source>
</evidence>
<evidence type="ECO:0000256" key="2">
    <source>
        <dbReference type="ARBA" id="ARBA00006727"/>
    </source>
</evidence>
<keyword evidence="4" id="KW-0812">Transmembrane</keyword>
<feature type="transmembrane region" description="Helical" evidence="4">
    <location>
        <begin position="320"/>
        <end position="339"/>
    </location>
</feature>
<dbReference type="Pfam" id="PF07690">
    <property type="entry name" value="MFS_1"/>
    <property type="match status" value="1"/>
</dbReference>
<organism evidence="6 7">
    <name type="scientific">Zasmidium cellare</name>
    <name type="common">Wine cellar mold</name>
    <name type="synonym">Racodium cellare</name>
    <dbReference type="NCBI Taxonomy" id="395010"/>
    <lineage>
        <taxon>Eukaryota</taxon>
        <taxon>Fungi</taxon>
        <taxon>Dikarya</taxon>
        <taxon>Ascomycota</taxon>
        <taxon>Pezizomycotina</taxon>
        <taxon>Dothideomycetes</taxon>
        <taxon>Dothideomycetidae</taxon>
        <taxon>Mycosphaerellales</taxon>
        <taxon>Mycosphaerellaceae</taxon>
        <taxon>Zasmidium</taxon>
    </lineage>
</organism>
<gene>
    <name evidence="6" type="ORF">PRZ48_012630</name>
</gene>
<protein>
    <recommendedName>
        <fullName evidence="5">Major facilitator superfamily (MFS) profile domain-containing protein</fullName>
    </recommendedName>
</protein>
<dbReference type="InterPro" id="IPR036259">
    <property type="entry name" value="MFS_trans_sf"/>
</dbReference>
<evidence type="ECO:0000313" key="6">
    <source>
        <dbReference type="EMBL" id="KAK4496648.1"/>
    </source>
</evidence>
<feature type="transmembrane region" description="Helical" evidence="4">
    <location>
        <begin position="378"/>
        <end position="399"/>
    </location>
</feature>
<sequence>MDGGSESGERIHDEEKHLDASAESQHSAQDDPAASELNLRSIGVLCAGSLGLFVTVGFMNAYGVFQQYYTAHYLPDESNFQISWIGSFASFILFAFAAPAGFLTDRVGPTVPIAIGSVLEIFAVMMISLSKKYYQFFLSQGVLLGIGMSMVAIPVTVVIPMHFKKHRALAQGFTIAGSSLGGVIWPIALDQLLNKDGISFGWSLRIVGFIMLPLCAVVILCTQKPAAKKDPSETQGQAKPKEKTKKDLSCLKHPSYILLCLGLAFSFFGFFTPLFYVSTYGVSLGISESTSFYLLSALNAASLFGRILPGLVADKLGPFNVLFCASIGSAIVTFCWTAATSLAGLIVWSIAYGFISGAILSLQLVCATTLTTDESHGAGVGIVMASVSLTGLFGTPIAGELVKSGYLALSCFAAATLLVGGVLLGLARLAKDRRLFVKV</sequence>
<comment type="similarity">
    <text evidence="2">Belongs to the major facilitator superfamily. Monocarboxylate porter (TC 2.A.1.13) family.</text>
</comment>
<feature type="transmembrane region" description="Helical" evidence="4">
    <location>
        <begin position="110"/>
        <end position="129"/>
    </location>
</feature>
<evidence type="ECO:0000259" key="5">
    <source>
        <dbReference type="PROSITE" id="PS50850"/>
    </source>
</evidence>
<accession>A0ABR0E6C2</accession>
<evidence type="ECO:0000313" key="7">
    <source>
        <dbReference type="Proteomes" id="UP001305779"/>
    </source>
</evidence>
<reference evidence="6 7" key="1">
    <citation type="journal article" date="2023" name="G3 (Bethesda)">
        <title>A chromosome-level genome assembly of Zasmidium syzygii isolated from banana leaves.</title>
        <authorList>
            <person name="van Westerhoven A.C."/>
            <person name="Mehrabi R."/>
            <person name="Talebi R."/>
            <person name="Steentjes M.B.F."/>
            <person name="Corcolon B."/>
            <person name="Chong P.A."/>
            <person name="Kema G.H.J."/>
            <person name="Seidl M.F."/>
        </authorList>
    </citation>
    <scope>NUCLEOTIDE SEQUENCE [LARGE SCALE GENOMIC DNA]</scope>
    <source>
        <strain evidence="6 7">P124</strain>
    </source>
</reference>
<feature type="transmembrane region" description="Helical" evidence="4">
    <location>
        <begin position="290"/>
        <end position="308"/>
    </location>
</feature>
<feature type="domain" description="Major facilitator superfamily (MFS) profile" evidence="5">
    <location>
        <begin position="41"/>
        <end position="433"/>
    </location>
</feature>
<dbReference type="PANTHER" id="PTHR11360:SF250">
    <property type="entry name" value="MFS-TYPE TRANSPORTER AFUA_1G00970"/>
    <property type="match status" value="1"/>
</dbReference>
<feature type="transmembrane region" description="Helical" evidence="4">
    <location>
        <begin position="405"/>
        <end position="426"/>
    </location>
</feature>
<keyword evidence="4" id="KW-0472">Membrane</keyword>
<dbReference type="Gene3D" id="1.20.1250.20">
    <property type="entry name" value="MFS general substrate transporter like domains"/>
    <property type="match status" value="2"/>
</dbReference>
<dbReference type="SUPFAM" id="SSF103473">
    <property type="entry name" value="MFS general substrate transporter"/>
    <property type="match status" value="1"/>
</dbReference>
<feature type="transmembrane region" description="Helical" evidence="4">
    <location>
        <begin position="141"/>
        <end position="161"/>
    </location>
</feature>
<feature type="transmembrane region" description="Helical" evidence="4">
    <location>
        <begin position="42"/>
        <end position="62"/>
    </location>
</feature>
<keyword evidence="4" id="KW-1133">Transmembrane helix</keyword>
<feature type="transmembrane region" description="Helical" evidence="4">
    <location>
        <begin position="82"/>
        <end position="103"/>
    </location>
</feature>
<feature type="compositionally biased region" description="Basic and acidic residues" evidence="3">
    <location>
        <begin position="7"/>
        <end position="20"/>
    </location>
</feature>
<dbReference type="InterPro" id="IPR050327">
    <property type="entry name" value="Proton-linked_MCT"/>
</dbReference>
<dbReference type="EMBL" id="JAXOVC010000010">
    <property type="protein sequence ID" value="KAK4496648.1"/>
    <property type="molecule type" value="Genomic_DNA"/>
</dbReference>
<feature type="transmembrane region" description="Helical" evidence="4">
    <location>
        <begin position="256"/>
        <end position="278"/>
    </location>
</feature>
<evidence type="ECO:0000256" key="4">
    <source>
        <dbReference type="SAM" id="Phobius"/>
    </source>
</evidence>
<keyword evidence="7" id="KW-1185">Reference proteome</keyword>
<feature type="region of interest" description="Disordered" evidence="3">
    <location>
        <begin position="1"/>
        <end position="30"/>
    </location>
</feature>
<dbReference type="Proteomes" id="UP001305779">
    <property type="component" value="Unassembled WGS sequence"/>
</dbReference>
<dbReference type="PROSITE" id="PS50850">
    <property type="entry name" value="MFS"/>
    <property type="match status" value="1"/>
</dbReference>
<feature type="transmembrane region" description="Helical" evidence="4">
    <location>
        <begin position="168"/>
        <end position="188"/>
    </location>
</feature>
<comment type="subcellular location">
    <subcellularLocation>
        <location evidence="1">Membrane</location>
        <topology evidence="1">Multi-pass membrane protein</topology>
    </subcellularLocation>
</comment>
<dbReference type="InterPro" id="IPR011701">
    <property type="entry name" value="MFS"/>
</dbReference>
<evidence type="ECO:0000256" key="3">
    <source>
        <dbReference type="SAM" id="MobiDB-lite"/>
    </source>
</evidence>
<name>A0ABR0E6C2_ZASCE</name>
<feature type="transmembrane region" description="Helical" evidence="4">
    <location>
        <begin position="200"/>
        <end position="221"/>
    </location>
</feature>
<dbReference type="CDD" id="cd17352">
    <property type="entry name" value="MFS_MCT_SLC16"/>
    <property type="match status" value="1"/>
</dbReference>
<comment type="caution">
    <text evidence="6">The sequence shown here is derived from an EMBL/GenBank/DDBJ whole genome shotgun (WGS) entry which is preliminary data.</text>
</comment>